<name>A0A2S7ISK6_9BACT</name>
<sequence length="63" mass="7126">MAYSLKSVLRKKPIGLEHSLWHFALQSIANLHLPILVKASDWDAKAEKAKKSHVRKLRPALLA</sequence>
<reference evidence="2" key="1">
    <citation type="submission" date="2018-02" db="EMBL/GenBank/DDBJ databases">
        <title>Genome sequencing of Solimonas sp. HR-BB.</title>
        <authorList>
            <person name="Lee Y."/>
            <person name="Jeon C.O."/>
        </authorList>
    </citation>
    <scope>NUCLEOTIDE SEQUENCE [LARGE SCALE GENOMIC DNA]</scope>
    <source>
        <strain evidence="2">HR-U</strain>
    </source>
</reference>
<proteinExistence type="predicted"/>
<accession>A0A2S7ISK6</accession>
<evidence type="ECO:0000313" key="1">
    <source>
        <dbReference type="EMBL" id="PQA60701.1"/>
    </source>
</evidence>
<organism evidence="1 2">
    <name type="scientific">Siphonobacter curvatus</name>
    <dbReference type="NCBI Taxonomy" id="2094562"/>
    <lineage>
        <taxon>Bacteria</taxon>
        <taxon>Pseudomonadati</taxon>
        <taxon>Bacteroidota</taxon>
        <taxon>Cytophagia</taxon>
        <taxon>Cytophagales</taxon>
        <taxon>Cytophagaceae</taxon>
        <taxon>Siphonobacter</taxon>
    </lineage>
</organism>
<protein>
    <submittedName>
        <fullName evidence="1">Uncharacterized protein</fullName>
    </submittedName>
</protein>
<dbReference type="EMBL" id="PTRA01000001">
    <property type="protein sequence ID" value="PQA60701.1"/>
    <property type="molecule type" value="Genomic_DNA"/>
</dbReference>
<gene>
    <name evidence="1" type="ORF">C5O19_14115</name>
</gene>
<comment type="caution">
    <text evidence="1">The sequence shown here is derived from an EMBL/GenBank/DDBJ whole genome shotgun (WGS) entry which is preliminary data.</text>
</comment>
<dbReference type="AlphaFoldDB" id="A0A2S7ISK6"/>
<dbReference type="Proteomes" id="UP000239590">
    <property type="component" value="Unassembled WGS sequence"/>
</dbReference>
<keyword evidence="2" id="KW-1185">Reference proteome</keyword>
<evidence type="ECO:0000313" key="2">
    <source>
        <dbReference type="Proteomes" id="UP000239590"/>
    </source>
</evidence>